<name>A0A2V3IRS2_9FLOR</name>
<keyword evidence="3" id="KW-1185">Reference proteome</keyword>
<evidence type="ECO:0000256" key="1">
    <source>
        <dbReference type="SAM" id="Phobius"/>
    </source>
</evidence>
<gene>
    <name evidence="2" type="ORF">BWQ96_05405</name>
</gene>
<dbReference type="AlphaFoldDB" id="A0A2V3IRS2"/>
<organism evidence="2 3">
    <name type="scientific">Gracilariopsis chorda</name>
    <dbReference type="NCBI Taxonomy" id="448386"/>
    <lineage>
        <taxon>Eukaryota</taxon>
        <taxon>Rhodophyta</taxon>
        <taxon>Florideophyceae</taxon>
        <taxon>Rhodymeniophycidae</taxon>
        <taxon>Gracilariales</taxon>
        <taxon>Gracilariaceae</taxon>
        <taxon>Gracilariopsis</taxon>
    </lineage>
</organism>
<sequence length="141" mass="15250">MASMFGYVSVPAFIVSSLVKFIVTTVWYSKPVFGTWAKRLAFGKRRRPKPSLQHLAVSVIGSIVSFSFFSTVLHVAKCQTPLDGALWGLALGLFFDSGMNASHCFFENRSFSLFLLHNGCHAVSLTTAGIVLALLCGSPSA</sequence>
<feature type="transmembrane region" description="Helical" evidence="1">
    <location>
        <begin position="113"/>
        <end position="135"/>
    </location>
</feature>
<accession>A0A2V3IRS2</accession>
<dbReference type="Pfam" id="PF08570">
    <property type="entry name" value="DUF1761"/>
    <property type="match status" value="1"/>
</dbReference>
<evidence type="ECO:0000313" key="3">
    <source>
        <dbReference type="Proteomes" id="UP000247409"/>
    </source>
</evidence>
<comment type="caution">
    <text evidence="2">The sequence shown here is derived from an EMBL/GenBank/DDBJ whole genome shotgun (WGS) entry which is preliminary data.</text>
</comment>
<keyword evidence="1" id="KW-0472">Membrane</keyword>
<protein>
    <submittedName>
        <fullName evidence="2">Uncharacterized protein</fullName>
    </submittedName>
</protein>
<dbReference type="Proteomes" id="UP000247409">
    <property type="component" value="Unassembled WGS sequence"/>
</dbReference>
<feature type="transmembrane region" description="Helical" evidence="1">
    <location>
        <begin position="50"/>
        <end position="73"/>
    </location>
</feature>
<dbReference type="EMBL" id="NBIV01000080">
    <property type="protein sequence ID" value="PXF44822.1"/>
    <property type="molecule type" value="Genomic_DNA"/>
</dbReference>
<dbReference type="InterPro" id="IPR013879">
    <property type="entry name" value="DUF1761"/>
</dbReference>
<keyword evidence="1" id="KW-0812">Transmembrane</keyword>
<feature type="transmembrane region" description="Helical" evidence="1">
    <location>
        <begin position="85"/>
        <end position="106"/>
    </location>
</feature>
<keyword evidence="1" id="KW-1133">Transmembrane helix</keyword>
<proteinExistence type="predicted"/>
<feature type="transmembrane region" description="Helical" evidence="1">
    <location>
        <begin position="6"/>
        <end position="29"/>
    </location>
</feature>
<reference evidence="2 3" key="1">
    <citation type="journal article" date="2018" name="Mol. Biol. Evol.">
        <title>Analysis of the draft genome of the red seaweed Gracilariopsis chorda provides insights into genome size evolution in Rhodophyta.</title>
        <authorList>
            <person name="Lee J."/>
            <person name="Yang E.C."/>
            <person name="Graf L."/>
            <person name="Yang J.H."/>
            <person name="Qiu H."/>
            <person name="Zel Zion U."/>
            <person name="Chan C.X."/>
            <person name="Stephens T.G."/>
            <person name="Weber A.P.M."/>
            <person name="Boo G.H."/>
            <person name="Boo S.M."/>
            <person name="Kim K.M."/>
            <person name="Shin Y."/>
            <person name="Jung M."/>
            <person name="Lee S.J."/>
            <person name="Yim H.S."/>
            <person name="Lee J.H."/>
            <person name="Bhattacharya D."/>
            <person name="Yoon H.S."/>
        </authorList>
    </citation>
    <scope>NUCLEOTIDE SEQUENCE [LARGE SCALE GENOMIC DNA]</scope>
    <source>
        <strain evidence="2 3">SKKU-2015</strain>
        <tissue evidence="2">Whole body</tissue>
    </source>
</reference>
<evidence type="ECO:0000313" key="2">
    <source>
        <dbReference type="EMBL" id="PXF44822.1"/>
    </source>
</evidence>